<reference evidence="7 8" key="2">
    <citation type="submission" date="2020-02" db="EMBL/GenBank/DDBJ databases">
        <authorList>
            <person name="Sun Q."/>
            <person name="Inoue M."/>
        </authorList>
    </citation>
    <scope>NUCLEOTIDE SEQUENCE [LARGE SCALE GENOMIC DNA]</scope>
    <source>
        <strain evidence="7 8">KCTC 22478</strain>
    </source>
</reference>
<dbReference type="InterPro" id="IPR011075">
    <property type="entry name" value="TetR_C"/>
</dbReference>
<dbReference type="Proteomes" id="UP000746741">
    <property type="component" value="Unassembled WGS sequence"/>
</dbReference>
<evidence type="ECO:0000259" key="5">
    <source>
        <dbReference type="PROSITE" id="PS50977"/>
    </source>
</evidence>
<evidence type="ECO:0000313" key="8">
    <source>
        <dbReference type="Proteomes" id="UP000746741"/>
    </source>
</evidence>
<name>A0A9X9WKI1_9PROT</name>
<dbReference type="Gene3D" id="1.10.357.10">
    <property type="entry name" value="Tetracycline Repressor, domain 2"/>
    <property type="match status" value="1"/>
</dbReference>
<accession>A0A9X9WKI1</accession>
<evidence type="ECO:0000256" key="4">
    <source>
        <dbReference type="PROSITE-ProRule" id="PRU00335"/>
    </source>
</evidence>
<dbReference type="InterPro" id="IPR001647">
    <property type="entry name" value="HTH_TetR"/>
</dbReference>
<dbReference type="Pfam" id="PF00440">
    <property type="entry name" value="TetR_N"/>
    <property type="match status" value="1"/>
</dbReference>
<keyword evidence="8" id="KW-1185">Reference proteome</keyword>
<keyword evidence="1" id="KW-0805">Transcription regulation</keyword>
<dbReference type="SUPFAM" id="SSF48498">
    <property type="entry name" value="Tetracyclin repressor-like, C-terminal domain"/>
    <property type="match status" value="1"/>
</dbReference>
<dbReference type="InterPro" id="IPR009057">
    <property type="entry name" value="Homeodomain-like_sf"/>
</dbReference>
<comment type="caution">
    <text evidence="6">The sequence shown here is derived from an EMBL/GenBank/DDBJ whole genome shotgun (WGS) entry which is preliminary data.</text>
</comment>
<dbReference type="SUPFAM" id="SSF46689">
    <property type="entry name" value="Homeodomain-like"/>
    <property type="match status" value="1"/>
</dbReference>
<evidence type="ECO:0000256" key="2">
    <source>
        <dbReference type="ARBA" id="ARBA00023125"/>
    </source>
</evidence>
<dbReference type="InterPro" id="IPR036271">
    <property type="entry name" value="Tet_transcr_reg_TetR-rel_C_sf"/>
</dbReference>
<feature type="DNA-binding region" description="H-T-H motif" evidence="4">
    <location>
        <begin position="37"/>
        <end position="56"/>
    </location>
</feature>
<dbReference type="AlphaFoldDB" id="A0A9X9WKI1"/>
<protein>
    <submittedName>
        <fullName evidence="6">TetR/AcrR family transcriptional regulator</fullName>
    </submittedName>
</protein>
<evidence type="ECO:0000313" key="6">
    <source>
        <dbReference type="EMBL" id="MBR0660841.1"/>
    </source>
</evidence>
<keyword evidence="3" id="KW-0804">Transcription</keyword>
<proteinExistence type="predicted"/>
<evidence type="ECO:0000313" key="9">
    <source>
        <dbReference type="Proteomes" id="UP001138708"/>
    </source>
</evidence>
<dbReference type="EMBL" id="JAAVUP010000011">
    <property type="protein sequence ID" value="NKE19590.1"/>
    <property type="molecule type" value="Genomic_DNA"/>
</dbReference>
<reference evidence="6" key="1">
    <citation type="submission" date="2020-01" db="EMBL/GenBank/DDBJ databases">
        <authorList>
            <person name="Rat A."/>
        </authorList>
    </citation>
    <scope>NUCLEOTIDE SEQUENCE</scope>
    <source>
        <strain evidence="6">LMG 31161</strain>
    </source>
</reference>
<evidence type="ECO:0000313" key="7">
    <source>
        <dbReference type="EMBL" id="NKE19590.1"/>
    </source>
</evidence>
<evidence type="ECO:0000256" key="1">
    <source>
        <dbReference type="ARBA" id="ARBA00023015"/>
    </source>
</evidence>
<feature type="domain" description="HTH tetR-type" evidence="5">
    <location>
        <begin position="14"/>
        <end position="74"/>
    </location>
</feature>
<reference evidence="6" key="3">
    <citation type="journal article" date="2021" name="Syst. Appl. Microbiol.">
        <title>Roseomonas hellenica sp. nov., isolated from roots of wild-growing Alkanna tinctoria.</title>
        <authorList>
            <person name="Rat A."/>
            <person name="Naranjo H.D."/>
            <person name="Lebbe L."/>
            <person name="Cnockaert M."/>
            <person name="Krigas N."/>
            <person name="Grigoriadou K."/>
            <person name="Maloupa E."/>
            <person name="Willems A."/>
        </authorList>
    </citation>
    <scope>NUCLEOTIDE SEQUENCE</scope>
    <source>
        <strain evidence="6">LMG 31161</strain>
    </source>
</reference>
<dbReference type="PANTHER" id="PTHR30055">
    <property type="entry name" value="HTH-TYPE TRANSCRIPTIONAL REGULATOR RUTR"/>
    <property type="match status" value="1"/>
</dbReference>
<dbReference type="EMBL" id="JAAEDK010000038">
    <property type="protein sequence ID" value="MBR0660841.1"/>
    <property type="molecule type" value="Genomic_DNA"/>
</dbReference>
<organism evidence="6 9">
    <name type="scientific">Neoroseomonas oryzicola</name>
    <dbReference type="NCBI Taxonomy" id="535904"/>
    <lineage>
        <taxon>Bacteria</taxon>
        <taxon>Pseudomonadati</taxon>
        <taxon>Pseudomonadota</taxon>
        <taxon>Alphaproteobacteria</taxon>
        <taxon>Acetobacterales</taxon>
        <taxon>Acetobacteraceae</taxon>
        <taxon>Neoroseomonas</taxon>
    </lineage>
</organism>
<evidence type="ECO:0000256" key="3">
    <source>
        <dbReference type="ARBA" id="ARBA00023163"/>
    </source>
</evidence>
<dbReference type="PRINTS" id="PR00455">
    <property type="entry name" value="HTHTETR"/>
</dbReference>
<gene>
    <name evidence="7" type="ORF">GWK15_21720</name>
    <name evidence="6" type="ORF">GXW75_16405</name>
</gene>
<dbReference type="RefSeq" id="WP_168043498.1">
    <property type="nucleotide sequence ID" value="NZ_JAAEDK010000038.1"/>
</dbReference>
<dbReference type="Pfam" id="PF16859">
    <property type="entry name" value="TetR_C_11"/>
    <property type="match status" value="1"/>
</dbReference>
<dbReference type="PANTHER" id="PTHR30055:SF148">
    <property type="entry name" value="TETR-FAMILY TRANSCRIPTIONAL REGULATOR"/>
    <property type="match status" value="1"/>
</dbReference>
<dbReference type="GO" id="GO:0000976">
    <property type="term" value="F:transcription cis-regulatory region binding"/>
    <property type="evidence" value="ECO:0007669"/>
    <property type="project" value="TreeGrafter"/>
</dbReference>
<dbReference type="InterPro" id="IPR050109">
    <property type="entry name" value="HTH-type_TetR-like_transc_reg"/>
</dbReference>
<dbReference type="Gene3D" id="1.10.10.60">
    <property type="entry name" value="Homeodomain-like"/>
    <property type="match status" value="1"/>
</dbReference>
<dbReference type="Proteomes" id="UP001138708">
    <property type="component" value="Unassembled WGS sequence"/>
</dbReference>
<dbReference type="PROSITE" id="PS50977">
    <property type="entry name" value="HTH_TETR_2"/>
    <property type="match status" value="1"/>
</dbReference>
<keyword evidence="2 4" id="KW-0238">DNA-binding</keyword>
<dbReference type="GO" id="GO:0003700">
    <property type="term" value="F:DNA-binding transcription factor activity"/>
    <property type="evidence" value="ECO:0007669"/>
    <property type="project" value="TreeGrafter"/>
</dbReference>
<sequence length="218" mass="23100">MAKPRASIGSHRNPESHAAILDAAAALLAEHGYAGVTFEAVARRAGAGKPTLYRWWPNKAALLIEVYEREKVAMEAARPTLPDPQEDFADLVRAVMDFWRDSPAGQAFRSIIAEAQADPAALAALRDDFLPRTREVPRAILARAVAAGRIAPTTDLGLIIDLVFGFAWYRLLTHRLTPTQAEILGVVGAAFAAAAPGGPLASTTAPVSAAPPTPPPGR</sequence>